<accession>A0A561EZM7</accession>
<dbReference type="PROSITE" id="PS50943">
    <property type="entry name" value="HTH_CROC1"/>
    <property type="match status" value="1"/>
</dbReference>
<feature type="domain" description="HTH cro/C1-type" evidence="1">
    <location>
        <begin position="30"/>
        <end position="79"/>
    </location>
</feature>
<dbReference type="GO" id="GO:0003677">
    <property type="term" value="F:DNA binding"/>
    <property type="evidence" value="ECO:0007669"/>
    <property type="project" value="InterPro"/>
</dbReference>
<dbReference type="SMART" id="SM00530">
    <property type="entry name" value="HTH_XRE"/>
    <property type="match status" value="1"/>
</dbReference>
<organism evidence="2 3">
    <name type="scientific">Kitasatospora atroaurantiaca</name>
    <dbReference type="NCBI Taxonomy" id="285545"/>
    <lineage>
        <taxon>Bacteria</taxon>
        <taxon>Bacillati</taxon>
        <taxon>Actinomycetota</taxon>
        <taxon>Actinomycetes</taxon>
        <taxon>Kitasatosporales</taxon>
        <taxon>Streptomycetaceae</taxon>
        <taxon>Kitasatospora</taxon>
    </lineage>
</organism>
<dbReference type="InterPro" id="IPR001387">
    <property type="entry name" value="Cro/C1-type_HTH"/>
</dbReference>
<dbReference type="RefSeq" id="WP_246192941.1">
    <property type="nucleotide sequence ID" value="NZ_BAAABR010000047.1"/>
</dbReference>
<dbReference type="InterPro" id="IPR012349">
    <property type="entry name" value="Split_barrel_FMN-bd"/>
</dbReference>
<evidence type="ECO:0000313" key="3">
    <source>
        <dbReference type="Proteomes" id="UP000318416"/>
    </source>
</evidence>
<dbReference type="SUPFAM" id="SSF50475">
    <property type="entry name" value="FMN-binding split barrel"/>
    <property type="match status" value="1"/>
</dbReference>
<protein>
    <submittedName>
        <fullName evidence="2">Nitroimidazol reductase NimA-like FMN-containing flavoprotein (Pyridoxamine 5'-phosphate oxidase superfamily)</fullName>
    </submittedName>
</protein>
<dbReference type="AlphaFoldDB" id="A0A561EZM7"/>
<sequence length="227" mass="24524">MNENSAPSGESDRAAARPGDVARRIALRSQALGLSDEQVAKRAGMSPRYLQHLEELESDFDPGALLRVAAALQMTYRELLEGHTDPPPGQTSAAPHPVLMQLTTPECWDRLGEHGIGRVALSGDAGPAVLPVNYIVDDGTIVYRTTPDSMTASAAGSEVAFEVDHVDEHLSQGWSVLIVGTAEYITDPETVRRLAEEPEARPWAGGARNLWIRIAPTRITGRRISTV</sequence>
<dbReference type="InterPro" id="IPR010982">
    <property type="entry name" value="Lambda_DNA-bd_dom_sf"/>
</dbReference>
<keyword evidence="3" id="KW-1185">Reference proteome</keyword>
<dbReference type="Gene3D" id="1.10.260.40">
    <property type="entry name" value="lambda repressor-like DNA-binding domains"/>
    <property type="match status" value="1"/>
</dbReference>
<dbReference type="EMBL" id="VIVR01000001">
    <property type="protein sequence ID" value="TWE21064.1"/>
    <property type="molecule type" value="Genomic_DNA"/>
</dbReference>
<dbReference type="Proteomes" id="UP000318416">
    <property type="component" value="Unassembled WGS sequence"/>
</dbReference>
<dbReference type="SUPFAM" id="SSF47413">
    <property type="entry name" value="lambda repressor-like DNA-binding domains"/>
    <property type="match status" value="1"/>
</dbReference>
<dbReference type="Gene3D" id="2.30.110.10">
    <property type="entry name" value="Electron Transport, Fmn-binding Protein, Chain A"/>
    <property type="match status" value="1"/>
</dbReference>
<reference evidence="2 3" key="1">
    <citation type="submission" date="2019-06" db="EMBL/GenBank/DDBJ databases">
        <title>Sequencing the genomes of 1000 actinobacteria strains.</title>
        <authorList>
            <person name="Klenk H.-P."/>
        </authorList>
    </citation>
    <scope>NUCLEOTIDE SEQUENCE [LARGE SCALE GENOMIC DNA]</scope>
    <source>
        <strain evidence="2 3">DSM 41649</strain>
    </source>
</reference>
<dbReference type="InterPro" id="IPR024747">
    <property type="entry name" value="Pyridox_Oxase-rel"/>
</dbReference>
<evidence type="ECO:0000259" key="1">
    <source>
        <dbReference type="PROSITE" id="PS50943"/>
    </source>
</evidence>
<dbReference type="Pfam" id="PF01381">
    <property type="entry name" value="HTH_3"/>
    <property type="match status" value="1"/>
</dbReference>
<proteinExistence type="predicted"/>
<dbReference type="Pfam" id="PF12900">
    <property type="entry name" value="Pyridox_ox_2"/>
    <property type="match status" value="1"/>
</dbReference>
<evidence type="ECO:0000313" key="2">
    <source>
        <dbReference type="EMBL" id="TWE21064.1"/>
    </source>
</evidence>
<name>A0A561EZM7_9ACTN</name>
<dbReference type="CDD" id="cd00093">
    <property type="entry name" value="HTH_XRE"/>
    <property type="match status" value="1"/>
</dbReference>
<gene>
    <name evidence="2" type="ORF">FB465_6231</name>
</gene>
<comment type="caution">
    <text evidence="2">The sequence shown here is derived from an EMBL/GenBank/DDBJ whole genome shotgun (WGS) entry which is preliminary data.</text>
</comment>